<dbReference type="SMART" id="SM00015">
    <property type="entry name" value="IQ"/>
    <property type="match status" value="1"/>
</dbReference>
<dbReference type="CDD" id="cd00078">
    <property type="entry name" value="HECTc"/>
    <property type="match status" value="1"/>
</dbReference>
<evidence type="ECO:0000313" key="13">
    <source>
        <dbReference type="EMBL" id="KAA0183295.1"/>
    </source>
</evidence>
<reference evidence="13" key="2">
    <citation type="journal article" date="2018" name="Environ. Sci. Technol.">
        <title>The Toxicogenome of Hyalella azteca: A Model for Sediment Ecotoxicology and Evolutionary Toxicology.</title>
        <authorList>
            <person name="Poynton H.C."/>
            <person name="Hasenbein S."/>
            <person name="Benoit J.B."/>
            <person name="Sepulveda M.S."/>
            <person name="Poelchau M.F."/>
            <person name="Hughes D.S.T."/>
            <person name="Murali S.C."/>
            <person name="Chen S."/>
            <person name="Glastad K.M."/>
            <person name="Goodisman M.A.D."/>
            <person name="Werren J.H."/>
            <person name="Vineis J.H."/>
            <person name="Bowen J.L."/>
            <person name="Friedrich M."/>
            <person name="Jones J."/>
            <person name="Robertson H.M."/>
            <person name="Feyereisen R."/>
            <person name="Mechler-Hickson A."/>
            <person name="Mathers N."/>
            <person name="Lee C.E."/>
            <person name="Colbourne J.K."/>
            <person name="Biales A."/>
            <person name="Johnston J.S."/>
            <person name="Wellborn G.A."/>
            <person name="Rosendale A.J."/>
            <person name="Cridge A.G."/>
            <person name="Munoz-Torres M.C."/>
            <person name="Bain P.A."/>
            <person name="Manny A.R."/>
            <person name="Major K.M."/>
            <person name="Lambert F.N."/>
            <person name="Vulpe C.D."/>
            <person name="Tuck P."/>
            <person name="Blalock B.J."/>
            <person name="Lin Y.Y."/>
            <person name="Smith M.E."/>
            <person name="Ochoa-Acuna H."/>
            <person name="Chen M.M."/>
            <person name="Childers C.P."/>
            <person name="Qu J."/>
            <person name="Dugan S."/>
            <person name="Lee S.L."/>
            <person name="Chao H."/>
            <person name="Dinh H."/>
            <person name="Han Y."/>
            <person name="Doddapaneni H."/>
            <person name="Worley K.C."/>
            <person name="Muzny D.M."/>
            <person name="Gibbs R.A."/>
            <person name="Richards S."/>
        </authorList>
    </citation>
    <scope>NUCLEOTIDE SEQUENCE</scope>
    <source>
        <strain evidence="13">HAZT.00-mixed</strain>
        <tissue evidence="13">Whole organism</tissue>
    </source>
</reference>
<feature type="domain" description="HECT" evidence="12">
    <location>
        <begin position="712"/>
        <end position="1077"/>
    </location>
</feature>
<evidence type="ECO:0000256" key="5">
    <source>
        <dbReference type="ARBA" id="ARBA00022786"/>
    </source>
</evidence>
<dbReference type="SUPFAM" id="SSF56204">
    <property type="entry name" value="Hect, E3 ligase catalytic domain"/>
    <property type="match status" value="1"/>
</dbReference>
<comment type="pathway">
    <text evidence="2">Protein modification; protein ubiquitination.</text>
</comment>
<dbReference type="GO" id="GO:0014069">
    <property type="term" value="C:postsynaptic density"/>
    <property type="evidence" value="ECO:0007669"/>
    <property type="project" value="UniProtKB-SubCell"/>
</dbReference>
<name>A0A6A0GNI6_HYAAZ</name>
<dbReference type="InterPro" id="IPR035983">
    <property type="entry name" value="Hect_E3_ubiquitin_ligase"/>
</dbReference>
<dbReference type="InterPro" id="IPR000048">
    <property type="entry name" value="IQ_motif_EF-hand-BS"/>
</dbReference>
<evidence type="ECO:0000256" key="2">
    <source>
        <dbReference type="ARBA" id="ARBA00004906"/>
    </source>
</evidence>
<feature type="active site" description="Glycyl thioester intermediate" evidence="10">
    <location>
        <position position="1045"/>
    </location>
</feature>
<dbReference type="Gene3D" id="3.90.1750.10">
    <property type="entry name" value="Hect, E3 ligase catalytic domains"/>
    <property type="match status" value="1"/>
</dbReference>
<protein>
    <recommendedName>
        <fullName evidence="8">Ubiquitin-protein ligase E3B</fullName>
        <ecNumber evidence="3">2.3.2.26</ecNumber>
    </recommendedName>
    <alternativeName>
        <fullName evidence="9">HECT-type ubiquitin transferase E3B</fullName>
    </alternativeName>
</protein>
<evidence type="ECO:0000256" key="10">
    <source>
        <dbReference type="PROSITE-ProRule" id="PRU00104"/>
    </source>
</evidence>
<dbReference type="AlphaFoldDB" id="A0A6A0GNI6"/>
<feature type="compositionally biased region" description="Polar residues" evidence="11">
    <location>
        <begin position="422"/>
        <end position="436"/>
    </location>
</feature>
<dbReference type="Gene3D" id="3.30.2160.10">
    <property type="entry name" value="Hect, E3 ligase catalytic domain"/>
    <property type="match status" value="1"/>
</dbReference>
<proteinExistence type="predicted"/>
<dbReference type="PANTHER" id="PTHR45700:SF3">
    <property type="entry name" value="UBIQUITIN-PROTEIN LIGASE E3B"/>
    <property type="match status" value="1"/>
</dbReference>
<dbReference type="FunFam" id="3.30.2160.10:FF:000002">
    <property type="entry name" value="Putative Ubiquitin-protein ligase E3C"/>
    <property type="match status" value="1"/>
</dbReference>
<comment type="subcellular location">
    <subcellularLocation>
        <location evidence="7">Postsynaptic density</location>
    </subcellularLocation>
</comment>
<comment type="caution">
    <text evidence="13">The sequence shown here is derived from an EMBL/GenBank/DDBJ whole genome shotgun (WGS) entry which is preliminary data.</text>
</comment>
<dbReference type="GO" id="GO:0009966">
    <property type="term" value="P:regulation of signal transduction"/>
    <property type="evidence" value="ECO:0007669"/>
    <property type="project" value="UniProtKB-ARBA"/>
</dbReference>
<dbReference type="SMART" id="SM00119">
    <property type="entry name" value="HECTc"/>
    <property type="match status" value="1"/>
</dbReference>
<accession>A0A6A0GNI6</accession>
<feature type="region of interest" description="Disordered" evidence="11">
    <location>
        <begin position="415"/>
        <end position="437"/>
    </location>
</feature>
<evidence type="ECO:0000256" key="3">
    <source>
        <dbReference type="ARBA" id="ARBA00012485"/>
    </source>
</evidence>
<evidence type="ECO:0000256" key="7">
    <source>
        <dbReference type="ARBA" id="ARBA00034105"/>
    </source>
</evidence>
<dbReference type="PROSITE" id="PS50237">
    <property type="entry name" value="HECT"/>
    <property type="match status" value="1"/>
</dbReference>
<keyword evidence="5 10" id="KW-0833">Ubl conjugation pathway</keyword>
<dbReference type="GO" id="GO:0000209">
    <property type="term" value="P:protein polyubiquitination"/>
    <property type="evidence" value="ECO:0007669"/>
    <property type="project" value="InterPro"/>
</dbReference>
<dbReference type="PANTHER" id="PTHR45700">
    <property type="entry name" value="UBIQUITIN-PROTEIN LIGASE E3C"/>
    <property type="match status" value="1"/>
</dbReference>
<evidence type="ECO:0000256" key="4">
    <source>
        <dbReference type="ARBA" id="ARBA00022679"/>
    </source>
</evidence>
<dbReference type="InterPro" id="IPR044611">
    <property type="entry name" value="E3A/B/C-like"/>
</dbReference>
<dbReference type="EC" id="2.3.2.26" evidence="3"/>
<evidence type="ECO:0000256" key="8">
    <source>
        <dbReference type="ARBA" id="ARBA00067505"/>
    </source>
</evidence>
<dbReference type="GO" id="GO:0006511">
    <property type="term" value="P:ubiquitin-dependent protein catabolic process"/>
    <property type="evidence" value="ECO:0007669"/>
    <property type="project" value="TreeGrafter"/>
</dbReference>
<keyword evidence="6" id="KW-0770">Synapse</keyword>
<evidence type="ECO:0000256" key="6">
    <source>
        <dbReference type="ARBA" id="ARBA00023018"/>
    </source>
</evidence>
<dbReference type="Pfam" id="PF00632">
    <property type="entry name" value="HECT"/>
    <property type="match status" value="1"/>
</dbReference>
<evidence type="ECO:0000259" key="12">
    <source>
        <dbReference type="PROSITE" id="PS50237"/>
    </source>
</evidence>
<dbReference type="Proteomes" id="UP000711488">
    <property type="component" value="Unassembled WGS sequence"/>
</dbReference>
<organism evidence="13">
    <name type="scientific">Hyalella azteca</name>
    <name type="common">Amphipod</name>
    <dbReference type="NCBI Taxonomy" id="294128"/>
    <lineage>
        <taxon>Eukaryota</taxon>
        <taxon>Metazoa</taxon>
        <taxon>Ecdysozoa</taxon>
        <taxon>Arthropoda</taxon>
        <taxon>Crustacea</taxon>
        <taxon>Multicrustacea</taxon>
        <taxon>Malacostraca</taxon>
        <taxon>Eumalacostraca</taxon>
        <taxon>Peracarida</taxon>
        <taxon>Amphipoda</taxon>
        <taxon>Senticaudata</taxon>
        <taxon>Talitrida</taxon>
        <taxon>Talitroidea</taxon>
        <taxon>Hyalellidae</taxon>
        <taxon>Hyalella</taxon>
    </lineage>
</organism>
<sequence>MFGGSCGGGEQLVSAAREAREERAAARQREAAAVLVQATVRGFITRKKFLRKVLELSCLSLEHLSGEVSSESRMLSVLLHLLLDLTATLTWPPTPSPLVPPLNKLTQNFLQHLVTSSLYSTLKVKPNEVTSLSIFQILVDFNIHYIFTLNDFQQVLLRGLCRSKPVLRPASLGAVLTLALRPLPDSLAISQLCSQVTNTTMKPGTSGLNSNGPSKESGDVELLSQFILQFLSVPAVIRHLSSMVPEVLNSIQLLEKKRIFEHCIAYLHNEQQLRIVFHTLEASYALCLLANLVHLAHHYVSAHNEASKSNSLSGEASSHFEEVMNKFISIVRRLLEKSGEYVSCKQGQHGAKFSGCSGGATSSQWHPVLGWFAQQLDHFLQESLEFVRPQLHLLWSQPLLNSLFAALPPLLPPHEVMGGGDRSNSNVSTPSRTGSRPWSLRRILDKRLSLNASSRSAKNGAANKLSCPGVQRVAVTCSLYQLAMHTLTQLRMDVLTGLCYKSGVVVQLWWLLQSLGNNCGLKTFLEHLAVASKPTSPEFHMLILFCDATAHLVTVLDDLEMYEQQKPFTISDFTAIVCFLNALCYKLIDQRLVDCRHVWSCPLFSAALSLLTLLFRRNSRRPFVPSENTWLIPELKLSTFKDNLMNGNIVEQVILQTLPHVIPHAERVLLFRANVSAQKATLALASPHPFTLITVYRSRLVEDGYRQLNTLSPNALKGVIRVRFVNEQGLDEAGIDQDGVFKEFLEETLKRVLDPSLNLFRMSSENQLYPSPSSVLTDNHLELFEFTGKMLGKALYEGIVVDCPFAGFFLSQVIGEQQSALYSSIDQLPSLDPELYKNLTYIKHYEGNVEDLGLTFSYDEERMGELVSHELRPAGKILPVTNDNRIVYIHLMAHFKMHTQIRNQTRAFVKGFRSIINPEWLAMFSIPELQRIISGDNVAIDLKDLRKHTQYYGGFHDNHRVVCWLWDILEKDLSAKELSLFLKFVTSCSKPPLLGFANLEPPFSIRCVEVGDDEDTGDTVGSVVRGFLAVGRRDPVNRLPTASTCFNLLKLPNYQKKATLRTKLKYAITSNTGFELS</sequence>
<reference evidence="13" key="1">
    <citation type="submission" date="2014-08" db="EMBL/GenBank/DDBJ databases">
        <authorList>
            <person name="Murali S."/>
            <person name="Richards S."/>
            <person name="Bandaranaike D."/>
            <person name="Bellair M."/>
            <person name="Blankenburg K."/>
            <person name="Chao H."/>
            <person name="Dinh H."/>
            <person name="Doddapaneni H."/>
            <person name="Dugan-Rocha S."/>
            <person name="Elkadiri S."/>
            <person name="Gnanaolivu R."/>
            <person name="Hughes D."/>
            <person name="Lee S."/>
            <person name="Li M."/>
            <person name="Ming W."/>
            <person name="Munidasa M."/>
            <person name="Muniz J."/>
            <person name="Nguyen L."/>
            <person name="Osuji N."/>
            <person name="Pu L.-L."/>
            <person name="Puazo M."/>
            <person name="Skinner E."/>
            <person name="Qu C."/>
            <person name="Quiroz J."/>
            <person name="Raj R."/>
            <person name="Weissenberger G."/>
            <person name="Xin Y."/>
            <person name="Zou X."/>
            <person name="Han Y."/>
            <person name="Worley K."/>
            <person name="Muzny D."/>
            <person name="Gibbs R."/>
        </authorList>
    </citation>
    <scope>NUCLEOTIDE SEQUENCE</scope>
    <source>
        <strain evidence="13">HAZT.00-mixed</strain>
        <tissue evidence="13">Whole organism</tissue>
    </source>
</reference>
<comment type="catalytic activity">
    <reaction evidence="1">
        <text>S-ubiquitinyl-[E2 ubiquitin-conjugating enzyme]-L-cysteine + [acceptor protein]-L-lysine = [E2 ubiquitin-conjugating enzyme]-L-cysteine + N(6)-ubiquitinyl-[acceptor protein]-L-lysine.</text>
        <dbReference type="EC" id="2.3.2.26"/>
    </reaction>
</comment>
<evidence type="ECO:0000256" key="1">
    <source>
        <dbReference type="ARBA" id="ARBA00000885"/>
    </source>
</evidence>
<dbReference type="EMBL" id="JQDR03017921">
    <property type="protein sequence ID" value="KAA0183295.1"/>
    <property type="molecule type" value="Genomic_DNA"/>
</dbReference>
<gene>
    <name evidence="13" type="ORF">HAZT_HAZT003429</name>
</gene>
<dbReference type="OrthoDB" id="8068875at2759"/>
<dbReference type="GO" id="GO:0061630">
    <property type="term" value="F:ubiquitin protein ligase activity"/>
    <property type="evidence" value="ECO:0007669"/>
    <property type="project" value="UniProtKB-EC"/>
</dbReference>
<evidence type="ECO:0000256" key="11">
    <source>
        <dbReference type="SAM" id="MobiDB-lite"/>
    </source>
</evidence>
<dbReference type="Gene3D" id="3.30.2410.10">
    <property type="entry name" value="Hect, E3 ligase catalytic domain"/>
    <property type="match status" value="1"/>
</dbReference>
<evidence type="ECO:0000256" key="9">
    <source>
        <dbReference type="ARBA" id="ARBA00077267"/>
    </source>
</evidence>
<dbReference type="PROSITE" id="PS50096">
    <property type="entry name" value="IQ"/>
    <property type="match status" value="1"/>
</dbReference>
<dbReference type="InterPro" id="IPR000569">
    <property type="entry name" value="HECT_dom"/>
</dbReference>
<reference evidence="13" key="3">
    <citation type="submission" date="2019-06" db="EMBL/GenBank/DDBJ databases">
        <authorList>
            <person name="Poynton C."/>
            <person name="Hasenbein S."/>
            <person name="Benoit J.B."/>
            <person name="Sepulveda M.S."/>
            <person name="Poelchau M.F."/>
            <person name="Murali S.C."/>
            <person name="Chen S."/>
            <person name="Glastad K.M."/>
            <person name="Werren J.H."/>
            <person name="Vineis J.H."/>
            <person name="Bowen J.L."/>
            <person name="Friedrich M."/>
            <person name="Jones J."/>
            <person name="Robertson H.M."/>
            <person name="Feyereisen R."/>
            <person name="Mechler-Hickson A."/>
            <person name="Mathers N."/>
            <person name="Lee C.E."/>
            <person name="Colbourne J.K."/>
            <person name="Biales A."/>
            <person name="Johnston J.S."/>
            <person name="Wellborn G.A."/>
            <person name="Rosendale A.J."/>
            <person name="Cridge A.G."/>
            <person name="Munoz-Torres M.C."/>
            <person name="Bain P.A."/>
            <person name="Manny A.R."/>
            <person name="Major K.M."/>
            <person name="Lambert F.N."/>
            <person name="Vulpe C.D."/>
            <person name="Tuck P."/>
            <person name="Blalock B.J."/>
            <person name="Lin Y.-Y."/>
            <person name="Smith M.E."/>
            <person name="Ochoa-Acuna H."/>
            <person name="Chen M.-J.M."/>
            <person name="Childers C.P."/>
            <person name="Qu J."/>
            <person name="Dugan S."/>
            <person name="Lee S.L."/>
            <person name="Chao H."/>
            <person name="Dinh H."/>
            <person name="Han Y."/>
            <person name="Doddapaneni H."/>
            <person name="Worley K.C."/>
            <person name="Muzny D.M."/>
            <person name="Gibbs R.A."/>
            <person name="Richards S."/>
        </authorList>
    </citation>
    <scope>NUCLEOTIDE SEQUENCE</scope>
    <source>
        <strain evidence="13">HAZT.00-mixed</strain>
        <tissue evidence="13">Whole organism</tissue>
    </source>
</reference>
<keyword evidence="4" id="KW-0808">Transferase</keyword>
<dbReference type="FunFam" id="3.30.2410.10:FF:000012">
    <property type="entry name" value="Ubiquitin-protein ligase E3B"/>
    <property type="match status" value="1"/>
</dbReference>